<dbReference type="RefSeq" id="WP_271188710.1">
    <property type="nucleotide sequence ID" value="NZ_BSFJ01000033.1"/>
</dbReference>
<keyword evidence="1" id="KW-0472">Membrane</keyword>
<keyword evidence="1" id="KW-1133">Transmembrane helix</keyword>
<gene>
    <name evidence="2" type="ORF">GCM10017643_38300</name>
</gene>
<evidence type="ECO:0000313" key="2">
    <source>
        <dbReference type="EMBL" id="GLK73712.1"/>
    </source>
</evidence>
<reference evidence="2" key="2">
    <citation type="submission" date="2023-01" db="EMBL/GenBank/DDBJ databases">
        <authorList>
            <person name="Sun Q."/>
            <person name="Evtushenko L."/>
        </authorList>
    </citation>
    <scope>NUCLEOTIDE SEQUENCE</scope>
    <source>
        <strain evidence="2">VKM B-2484</strain>
    </source>
</reference>
<protein>
    <submittedName>
        <fullName evidence="2">Uncharacterized protein</fullName>
    </submittedName>
</protein>
<dbReference type="AlphaFoldDB" id="A0A9W6JAJ6"/>
<proteinExistence type="predicted"/>
<evidence type="ECO:0000313" key="3">
    <source>
        <dbReference type="Proteomes" id="UP001143370"/>
    </source>
</evidence>
<comment type="caution">
    <text evidence="2">The sequence shown here is derived from an EMBL/GenBank/DDBJ whole genome shotgun (WGS) entry which is preliminary data.</text>
</comment>
<name>A0A9W6JAJ6_9HYPH</name>
<accession>A0A9W6JAJ6</accession>
<evidence type="ECO:0000256" key="1">
    <source>
        <dbReference type="SAM" id="Phobius"/>
    </source>
</evidence>
<keyword evidence="3" id="KW-1185">Reference proteome</keyword>
<sequence length="41" mass="4217">MLDVSLNLAAVVAMLFGIVMPGLHIEVDGLNSPTAKPIPDG</sequence>
<dbReference type="EMBL" id="BSFJ01000033">
    <property type="protein sequence ID" value="GLK73712.1"/>
    <property type="molecule type" value="Genomic_DNA"/>
</dbReference>
<organism evidence="2 3">
    <name type="scientific">Ancylobacter dichloromethanicus</name>
    <dbReference type="NCBI Taxonomy" id="518825"/>
    <lineage>
        <taxon>Bacteria</taxon>
        <taxon>Pseudomonadati</taxon>
        <taxon>Pseudomonadota</taxon>
        <taxon>Alphaproteobacteria</taxon>
        <taxon>Hyphomicrobiales</taxon>
        <taxon>Xanthobacteraceae</taxon>
        <taxon>Ancylobacter</taxon>
    </lineage>
</organism>
<feature type="transmembrane region" description="Helical" evidence="1">
    <location>
        <begin position="6"/>
        <end position="23"/>
    </location>
</feature>
<dbReference type="Proteomes" id="UP001143370">
    <property type="component" value="Unassembled WGS sequence"/>
</dbReference>
<reference evidence="2" key="1">
    <citation type="journal article" date="2014" name="Int. J. Syst. Evol. Microbiol.">
        <title>Complete genome sequence of Corynebacterium casei LMG S-19264T (=DSM 44701T), isolated from a smear-ripened cheese.</title>
        <authorList>
            <consortium name="US DOE Joint Genome Institute (JGI-PGF)"/>
            <person name="Walter F."/>
            <person name="Albersmeier A."/>
            <person name="Kalinowski J."/>
            <person name="Ruckert C."/>
        </authorList>
    </citation>
    <scope>NUCLEOTIDE SEQUENCE</scope>
    <source>
        <strain evidence="2">VKM B-2484</strain>
    </source>
</reference>
<keyword evidence="1" id="KW-0812">Transmembrane</keyword>